<keyword evidence="3 4" id="KW-0067">ATP-binding</keyword>
<evidence type="ECO:0000256" key="1">
    <source>
        <dbReference type="ARBA" id="ARBA00010638"/>
    </source>
</evidence>
<dbReference type="GO" id="GO:0035999">
    <property type="term" value="P:tetrahydrofolate interconversion"/>
    <property type="evidence" value="ECO:0007669"/>
    <property type="project" value="TreeGrafter"/>
</dbReference>
<dbReference type="Proteomes" id="UP000050969">
    <property type="component" value="Unassembled WGS sequence"/>
</dbReference>
<dbReference type="PANTHER" id="PTHR23407:SF1">
    <property type="entry name" value="5-FORMYLTETRAHYDROFOLATE CYCLO-LIGASE"/>
    <property type="match status" value="1"/>
</dbReference>
<name>A0A0R2MP57_9LACO</name>
<comment type="cofactor">
    <cofactor evidence="5">
        <name>Mg(2+)</name>
        <dbReference type="ChEBI" id="CHEBI:18420"/>
    </cofactor>
</comment>
<evidence type="ECO:0000313" key="7">
    <source>
        <dbReference type="Proteomes" id="UP000050969"/>
    </source>
</evidence>
<keyword evidence="5" id="KW-0460">Magnesium</keyword>
<dbReference type="InterPro" id="IPR002698">
    <property type="entry name" value="FTHF_cligase"/>
</dbReference>
<proteinExistence type="inferred from homology"/>
<feature type="binding site" evidence="4">
    <location>
        <position position="48"/>
    </location>
    <ligand>
        <name>substrate</name>
    </ligand>
</feature>
<evidence type="ECO:0000256" key="2">
    <source>
        <dbReference type="ARBA" id="ARBA00022741"/>
    </source>
</evidence>
<comment type="catalytic activity">
    <reaction evidence="5">
        <text>(6S)-5-formyl-5,6,7,8-tetrahydrofolate + ATP = (6R)-5,10-methenyltetrahydrofolate + ADP + phosphate</text>
        <dbReference type="Rhea" id="RHEA:10488"/>
        <dbReference type="ChEBI" id="CHEBI:30616"/>
        <dbReference type="ChEBI" id="CHEBI:43474"/>
        <dbReference type="ChEBI" id="CHEBI:57455"/>
        <dbReference type="ChEBI" id="CHEBI:57457"/>
        <dbReference type="ChEBI" id="CHEBI:456216"/>
        <dbReference type="EC" id="6.3.3.2"/>
    </reaction>
</comment>
<dbReference type="Pfam" id="PF01812">
    <property type="entry name" value="5-FTHF_cyc-lig"/>
    <property type="match status" value="1"/>
</dbReference>
<protein>
    <recommendedName>
        <fullName evidence="5">5-formyltetrahydrofolate cyclo-ligase</fullName>
        <ecNumber evidence="5">6.3.3.2</ecNumber>
    </recommendedName>
</protein>
<dbReference type="GO" id="GO:0009396">
    <property type="term" value="P:folic acid-containing compound biosynthetic process"/>
    <property type="evidence" value="ECO:0007669"/>
    <property type="project" value="TreeGrafter"/>
</dbReference>
<feature type="binding site" evidence="4">
    <location>
        <begin position="130"/>
        <end position="138"/>
    </location>
    <ligand>
        <name>ATP</name>
        <dbReference type="ChEBI" id="CHEBI:30616"/>
    </ligand>
</feature>
<dbReference type="EC" id="6.3.3.2" evidence="5"/>
<keyword evidence="2 4" id="KW-0547">Nucleotide-binding</keyword>
<keyword evidence="6" id="KW-0436">Ligase</keyword>
<keyword evidence="5" id="KW-0479">Metal-binding</keyword>
<accession>A0A0R2MP57</accession>
<organism evidence="6 7">
    <name type="scientific">Lacticaseibacillus saniviri JCM 17471 = DSM 24301</name>
    <dbReference type="NCBI Taxonomy" id="1293598"/>
    <lineage>
        <taxon>Bacteria</taxon>
        <taxon>Bacillati</taxon>
        <taxon>Bacillota</taxon>
        <taxon>Bacilli</taxon>
        <taxon>Lactobacillales</taxon>
        <taxon>Lactobacillaceae</taxon>
        <taxon>Lacticaseibacillus</taxon>
    </lineage>
</organism>
<dbReference type="InterPro" id="IPR024185">
    <property type="entry name" value="FTHF_cligase-like_sf"/>
</dbReference>
<dbReference type="GO" id="GO:0005524">
    <property type="term" value="F:ATP binding"/>
    <property type="evidence" value="ECO:0007669"/>
    <property type="project" value="UniProtKB-KW"/>
</dbReference>
<sequence>MNKRDFRNAQIDRLTAHQLETAEASAALLDKLVQSDVWQQARTIATTVSSPIEVATEPLIAAAQAAGKQVYLPKTMPHRQMAFLPDPGPEQRITSAFGIPEPAYEAALQNQSVDLVIVPGIAFARDSHYRVGFGGGYYDRFLAQYPGHTVSLVAPVQLFDTAEWGVESFDIPLQQLITLD</sequence>
<dbReference type="Gene3D" id="3.40.50.10420">
    <property type="entry name" value="NagB/RpiA/CoA transferase-like"/>
    <property type="match status" value="1"/>
</dbReference>
<dbReference type="GO" id="GO:0046872">
    <property type="term" value="F:metal ion binding"/>
    <property type="evidence" value="ECO:0007669"/>
    <property type="project" value="UniProtKB-KW"/>
</dbReference>
<dbReference type="InterPro" id="IPR037171">
    <property type="entry name" value="NagB/RpiA_transferase-like"/>
</dbReference>
<dbReference type="GO" id="GO:0030272">
    <property type="term" value="F:5-formyltetrahydrofolate cyclo-ligase activity"/>
    <property type="evidence" value="ECO:0007669"/>
    <property type="project" value="UniProtKB-EC"/>
</dbReference>
<dbReference type="AlphaFoldDB" id="A0A0R2MP57"/>
<dbReference type="EMBL" id="JQCE01000064">
    <property type="protein sequence ID" value="KRO15464.1"/>
    <property type="molecule type" value="Genomic_DNA"/>
</dbReference>
<dbReference type="PIRSF" id="PIRSF006806">
    <property type="entry name" value="FTHF_cligase"/>
    <property type="match status" value="1"/>
</dbReference>
<evidence type="ECO:0000313" key="6">
    <source>
        <dbReference type="EMBL" id="KRO15464.1"/>
    </source>
</evidence>
<reference evidence="6 7" key="1">
    <citation type="journal article" date="2015" name="Genome Announc.">
        <title>Expanding the biotechnology potential of lactobacilli through comparative genomics of 213 strains and associated genera.</title>
        <authorList>
            <person name="Sun Z."/>
            <person name="Harris H.M."/>
            <person name="McCann A."/>
            <person name="Guo C."/>
            <person name="Argimon S."/>
            <person name="Zhang W."/>
            <person name="Yang X."/>
            <person name="Jeffery I.B."/>
            <person name="Cooney J.C."/>
            <person name="Kagawa T.F."/>
            <person name="Liu W."/>
            <person name="Song Y."/>
            <person name="Salvetti E."/>
            <person name="Wrobel A."/>
            <person name="Rasinkangas P."/>
            <person name="Parkhill J."/>
            <person name="Rea M.C."/>
            <person name="O'Sullivan O."/>
            <person name="Ritari J."/>
            <person name="Douillard F.P."/>
            <person name="Paul Ross R."/>
            <person name="Yang R."/>
            <person name="Briner A.E."/>
            <person name="Felis G.E."/>
            <person name="de Vos W.M."/>
            <person name="Barrangou R."/>
            <person name="Klaenhammer T.R."/>
            <person name="Caufield P.W."/>
            <person name="Cui Y."/>
            <person name="Zhang H."/>
            <person name="O'Toole P.W."/>
        </authorList>
    </citation>
    <scope>NUCLEOTIDE SEQUENCE [LARGE SCALE GENOMIC DNA]</scope>
    <source>
        <strain evidence="6 7">DSM 24301</strain>
    </source>
</reference>
<comment type="caution">
    <text evidence="6">The sequence shown here is derived from an EMBL/GenBank/DDBJ whole genome shotgun (WGS) entry which is preliminary data.</text>
</comment>
<dbReference type="PANTHER" id="PTHR23407">
    <property type="entry name" value="ATPASE INHIBITOR/5-FORMYLTETRAHYDROFOLATE CYCLO-LIGASE"/>
    <property type="match status" value="1"/>
</dbReference>
<dbReference type="RefSeq" id="WP_054776685.1">
    <property type="nucleotide sequence ID" value="NZ_BBBX01000002.1"/>
</dbReference>
<dbReference type="NCBIfam" id="TIGR02727">
    <property type="entry name" value="MTHFS_bact"/>
    <property type="match status" value="1"/>
</dbReference>
<gene>
    <name evidence="6" type="ORF">IV56_GL002228</name>
</gene>
<evidence type="ECO:0000256" key="5">
    <source>
        <dbReference type="RuleBase" id="RU361279"/>
    </source>
</evidence>
<evidence type="ECO:0000256" key="3">
    <source>
        <dbReference type="ARBA" id="ARBA00022840"/>
    </source>
</evidence>
<comment type="similarity">
    <text evidence="1 5">Belongs to the 5-formyltetrahydrofolate cyclo-ligase family.</text>
</comment>
<evidence type="ECO:0000256" key="4">
    <source>
        <dbReference type="PIRSR" id="PIRSR006806-1"/>
    </source>
</evidence>
<dbReference type="SUPFAM" id="SSF100950">
    <property type="entry name" value="NagB/RpiA/CoA transferase-like"/>
    <property type="match status" value="1"/>
</dbReference>
<dbReference type="OrthoDB" id="9801938at2"/>
<dbReference type="PATRIC" id="fig|1293598.4.peg.2330"/>
<feature type="binding site" evidence="4">
    <location>
        <begin position="3"/>
        <end position="7"/>
    </location>
    <ligand>
        <name>ATP</name>
        <dbReference type="ChEBI" id="CHEBI:30616"/>
    </ligand>
</feature>
<dbReference type="STRING" id="1293598.IV56_GL002228"/>
<feature type="binding site" evidence="4">
    <location>
        <position position="53"/>
    </location>
    <ligand>
        <name>substrate</name>
    </ligand>
</feature>
<keyword evidence="7" id="KW-1185">Reference proteome</keyword>